<evidence type="ECO:0000313" key="2">
    <source>
        <dbReference type="Proteomes" id="UP000234681"/>
    </source>
</evidence>
<accession>A6IXU5</accession>
<reference evidence="2" key="1">
    <citation type="submission" date="2005-09" db="EMBL/GenBank/DDBJ databases">
        <authorList>
            <person name="Mural R.J."/>
            <person name="Li P.W."/>
            <person name="Adams M.D."/>
            <person name="Amanatides P.G."/>
            <person name="Baden-Tillson H."/>
            <person name="Barnstead M."/>
            <person name="Chin S.H."/>
            <person name="Dew I."/>
            <person name="Evans C.A."/>
            <person name="Ferriera S."/>
            <person name="Flanigan M."/>
            <person name="Fosler C."/>
            <person name="Glodek A."/>
            <person name="Gu Z."/>
            <person name="Holt R.A."/>
            <person name="Jennings D."/>
            <person name="Kraft C.L."/>
            <person name="Lu F."/>
            <person name="Nguyen T."/>
            <person name="Nusskern D.R."/>
            <person name="Pfannkoch C.M."/>
            <person name="Sitter C."/>
            <person name="Sutton G.G."/>
            <person name="Venter J.C."/>
            <person name="Wang Z."/>
            <person name="Woodage T."/>
            <person name="Zheng X.H."/>
            <person name="Zhong F."/>
        </authorList>
    </citation>
    <scope>NUCLEOTIDE SEQUENCE [LARGE SCALE GENOMIC DNA]</scope>
    <source>
        <strain>BN</strain>
        <strain evidence="2">Sprague-Dawley</strain>
    </source>
</reference>
<proteinExistence type="predicted"/>
<dbReference type="Proteomes" id="UP000234681">
    <property type="component" value="Chromosome 18"/>
</dbReference>
<organism evidence="1 2">
    <name type="scientific">Rattus norvegicus</name>
    <name type="common">Rat</name>
    <dbReference type="NCBI Taxonomy" id="10116"/>
    <lineage>
        <taxon>Eukaryota</taxon>
        <taxon>Metazoa</taxon>
        <taxon>Chordata</taxon>
        <taxon>Craniata</taxon>
        <taxon>Vertebrata</taxon>
        <taxon>Euteleostomi</taxon>
        <taxon>Mammalia</taxon>
        <taxon>Eutheria</taxon>
        <taxon>Euarchontoglires</taxon>
        <taxon>Glires</taxon>
        <taxon>Rodentia</taxon>
        <taxon>Myomorpha</taxon>
        <taxon>Muroidea</taxon>
        <taxon>Muridae</taxon>
        <taxon>Murinae</taxon>
        <taxon>Rattus</taxon>
    </lineage>
</organism>
<name>A6IXU5_RAT</name>
<sequence>MLADNCCGMAVLRAPKASCPGTSALRVGTVVRACGAVHQYGHQRAIYP</sequence>
<dbReference type="EMBL" id="CH473971">
    <property type="protein sequence ID" value="EDM14724.1"/>
    <property type="molecule type" value="Genomic_DNA"/>
</dbReference>
<gene>
    <name evidence="1" type="ORF">rCG_46591</name>
</gene>
<evidence type="ECO:0000313" key="1">
    <source>
        <dbReference type="EMBL" id="EDM14724.1"/>
    </source>
</evidence>
<protein>
    <submittedName>
        <fullName evidence="1">RCG46591, isoform CRA_b</fullName>
    </submittedName>
</protein>
<dbReference type="AlphaFoldDB" id="A6IXU5"/>